<reference evidence="2" key="1">
    <citation type="submission" date="2022-01" db="EMBL/GenBank/DDBJ databases">
        <title>Novel species in genus Dyadobacter.</title>
        <authorList>
            <person name="Ma C."/>
        </authorList>
    </citation>
    <scope>NUCLEOTIDE SEQUENCE</scope>
    <source>
        <strain evidence="2">CY357</strain>
    </source>
</reference>
<dbReference type="Proteomes" id="UP001139411">
    <property type="component" value="Unassembled WGS sequence"/>
</dbReference>
<gene>
    <name evidence="2" type="ORF">L0661_16125</name>
</gene>
<organism evidence="2 3">
    <name type="scientific">Dyadobacter chenhuakuii</name>
    <dbReference type="NCBI Taxonomy" id="2909339"/>
    <lineage>
        <taxon>Bacteria</taxon>
        <taxon>Pseudomonadati</taxon>
        <taxon>Bacteroidota</taxon>
        <taxon>Cytophagia</taxon>
        <taxon>Cytophagales</taxon>
        <taxon>Spirosomataceae</taxon>
        <taxon>Dyadobacter</taxon>
    </lineage>
</organism>
<comment type="caution">
    <text evidence="2">The sequence shown here is derived from an EMBL/GenBank/DDBJ whole genome shotgun (WGS) entry which is preliminary data.</text>
</comment>
<sequence>MHKLFILLIRSSLTYFLISFLYCDPAVGQSQKFIEVIPGNAIPDNPEMSASNQMRTAEPSSFCPKQEEFPRT</sequence>
<protein>
    <submittedName>
        <fullName evidence="2">Uncharacterized protein</fullName>
    </submittedName>
</protein>
<dbReference type="AlphaFoldDB" id="A0A9X1QGE5"/>
<feature type="compositionally biased region" description="Polar residues" evidence="1">
    <location>
        <begin position="48"/>
        <end position="59"/>
    </location>
</feature>
<dbReference type="RefSeq" id="WP_235178457.1">
    <property type="nucleotide sequence ID" value="NZ_JAKFFV010000009.1"/>
</dbReference>
<accession>A0A9X1QGE5</accession>
<evidence type="ECO:0000313" key="3">
    <source>
        <dbReference type="Proteomes" id="UP001139411"/>
    </source>
</evidence>
<feature type="region of interest" description="Disordered" evidence="1">
    <location>
        <begin position="45"/>
        <end position="72"/>
    </location>
</feature>
<dbReference type="EMBL" id="JAKFFV010000009">
    <property type="protein sequence ID" value="MCF2499848.1"/>
    <property type="molecule type" value="Genomic_DNA"/>
</dbReference>
<proteinExistence type="predicted"/>
<evidence type="ECO:0000313" key="2">
    <source>
        <dbReference type="EMBL" id="MCF2499848.1"/>
    </source>
</evidence>
<name>A0A9X1QGE5_9BACT</name>
<evidence type="ECO:0000256" key="1">
    <source>
        <dbReference type="SAM" id="MobiDB-lite"/>
    </source>
</evidence>